<dbReference type="Pfam" id="PF03427">
    <property type="entry name" value="CBM_19"/>
    <property type="match status" value="1"/>
</dbReference>
<reference evidence="3 4" key="1">
    <citation type="submission" date="2023-04" db="EMBL/GenBank/DDBJ databases">
        <title>Genome of Basidiobolus ranarum AG-B5.</title>
        <authorList>
            <person name="Stajich J.E."/>
            <person name="Carter-House D."/>
            <person name="Gryganskyi A."/>
        </authorList>
    </citation>
    <scope>NUCLEOTIDE SEQUENCE [LARGE SCALE GENOMIC DNA]</scope>
    <source>
        <strain evidence="3 4">AG-B5</strain>
    </source>
</reference>
<proteinExistence type="predicted"/>
<feature type="region of interest" description="Disordered" evidence="1">
    <location>
        <begin position="1"/>
        <end position="50"/>
    </location>
</feature>
<dbReference type="Proteomes" id="UP001479436">
    <property type="component" value="Unassembled WGS sequence"/>
</dbReference>
<dbReference type="EMBL" id="JASJQH010009352">
    <property type="protein sequence ID" value="KAK9679913.1"/>
    <property type="molecule type" value="Genomic_DNA"/>
</dbReference>
<sequence>PTEATTDSHKPTEVTTDSHKPTEATTDSHKPTEVTTDSHKPTEATTISHEHTSYHSTVAISSFSCIPTTVTVTRTATFTATSVTSSNVPKPTSSGCTEGAYKCVDSGVSQKFTICVYGKLVENICAAGTVCKTFNDSILCDWA</sequence>
<protein>
    <recommendedName>
        <fullName evidence="2">Carbohydrate-binding module family 19 domain-containing protein</fullName>
    </recommendedName>
</protein>
<feature type="domain" description="Carbohydrate-binding module family 19" evidence="2">
    <location>
        <begin position="72"/>
        <end position="131"/>
    </location>
</feature>
<keyword evidence="4" id="KW-1185">Reference proteome</keyword>
<feature type="non-terminal residue" evidence="3">
    <location>
        <position position="1"/>
    </location>
</feature>
<evidence type="ECO:0000256" key="1">
    <source>
        <dbReference type="SAM" id="MobiDB-lite"/>
    </source>
</evidence>
<comment type="caution">
    <text evidence="3">The sequence shown here is derived from an EMBL/GenBank/DDBJ whole genome shotgun (WGS) entry which is preliminary data.</text>
</comment>
<gene>
    <name evidence="3" type="ORF">K7432_016112</name>
</gene>
<evidence type="ECO:0000259" key="2">
    <source>
        <dbReference type="Pfam" id="PF03427"/>
    </source>
</evidence>
<name>A0ABR2VM34_9FUNG</name>
<accession>A0ABR2VM34</accession>
<organism evidence="3 4">
    <name type="scientific">Basidiobolus ranarum</name>
    <dbReference type="NCBI Taxonomy" id="34480"/>
    <lineage>
        <taxon>Eukaryota</taxon>
        <taxon>Fungi</taxon>
        <taxon>Fungi incertae sedis</taxon>
        <taxon>Zoopagomycota</taxon>
        <taxon>Entomophthoromycotina</taxon>
        <taxon>Basidiobolomycetes</taxon>
        <taxon>Basidiobolales</taxon>
        <taxon>Basidiobolaceae</taxon>
        <taxon>Basidiobolus</taxon>
    </lineage>
</organism>
<evidence type="ECO:0000313" key="3">
    <source>
        <dbReference type="EMBL" id="KAK9679913.1"/>
    </source>
</evidence>
<dbReference type="InterPro" id="IPR005089">
    <property type="entry name" value="CBM19"/>
</dbReference>
<evidence type="ECO:0000313" key="4">
    <source>
        <dbReference type="Proteomes" id="UP001479436"/>
    </source>
</evidence>